<protein>
    <submittedName>
        <fullName evidence="2">RCG52525</fullName>
    </submittedName>
</protein>
<proteinExistence type="predicted"/>
<sequence length="81" mass="8934">MSMSSAGPCCRHGCMKRVTYGHTKRQSSGEPHQCSTVRQDVTVSWELLKEMTITQRASPGEGRVGRRPLVNKADGMAEKVD</sequence>
<dbReference type="AlphaFoldDB" id="A6K0U9"/>
<organism evidence="2 3">
    <name type="scientific">Rattus norvegicus</name>
    <name type="common">Rat</name>
    <dbReference type="NCBI Taxonomy" id="10116"/>
    <lineage>
        <taxon>Eukaryota</taxon>
        <taxon>Metazoa</taxon>
        <taxon>Chordata</taxon>
        <taxon>Craniata</taxon>
        <taxon>Vertebrata</taxon>
        <taxon>Euteleostomi</taxon>
        <taxon>Mammalia</taxon>
        <taxon>Eutheria</taxon>
        <taxon>Euarchontoglires</taxon>
        <taxon>Glires</taxon>
        <taxon>Rodentia</taxon>
        <taxon>Myomorpha</taxon>
        <taxon>Muroidea</taxon>
        <taxon>Muridae</taxon>
        <taxon>Murinae</taxon>
        <taxon>Rattus</taxon>
    </lineage>
</organism>
<dbReference type="Proteomes" id="UP000234681">
    <property type="component" value="Chromosome 4"/>
</dbReference>
<feature type="region of interest" description="Disordered" evidence="1">
    <location>
        <begin position="54"/>
        <end position="81"/>
    </location>
</feature>
<accession>A6K0U9</accession>
<name>A6K0U9_RAT</name>
<reference evidence="2 3" key="1">
    <citation type="submission" date="2005-09" db="EMBL/GenBank/DDBJ databases">
        <authorList>
            <person name="Mural R.J."/>
            <person name="Li P.W."/>
            <person name="Adams M.D."/>
            <person name="Amanatides P.G."/>
            <person name="Baden-Tillson H."/>
            <person name="Barnstead M."/>
            <person name="Chin S.H."/>
            <person name="Dew I."/>
            <person name="Evans C.A."/>
            <person name="Ferriera S."/>
            <person name="Flanigan M."/>
            <person name="Fosler C."/>
            <person name="Glodek A."/>
            <person name="Gu Z."/>
            <person name="Holt R.A."/>
            <person name="Jennings D."/>
            <person name="Kraft C.L."/>
            <person name="Lu F."/>
            <person name="Nguyen T."/>
            <person name="Nusskern D.R."/>
            <person name="Pfannkoch C.M."/>
            <person name="Sitter C."/>
            <person name="Sutton G.G."/>
            <person name="Venter J.C."/>
            <person name="Wang Z."/>
            <person name="Woodage T."/>
            <person name="Zheng X.H."/>
            <person name="Zhong F."/>
        </authorList>
    </citation>
    <scope>NUCLEOTIDE SEQUENCE [LARGE SCALE GENOMIC DNA]</scope>
    <source>
        <strain>BN</strain>
        <strain evidence="3">Sprague-Dawley</strain>
    </source>
</reference>
<gene>
    <name evidence="2" type="ORF">rCG_52525</name>
</gene>
<evidence type="ECO:0000313" key="3">
    <source>
        <dbReference type="Proteomes" id="UP000234681"/>
    </source>
</evidence>
<evidence type="ECO:0000313" key="2">
    <source>
        <dbReference type="EMBL" id="EDL88119.1"/>
    </source>
</evidence>
<evidence type="ECO:0000256" key="1">
    <source>
        <dbReference type="SAM" id="MobiDB-lite"/>
    </source>
</evidence>
<dbReference type="EMBL" id="CH474011">
    <property type="protein sequence ID" value="EDL88119.1"/>
    <property type="molecule type" value="Genomic_DNA"/>
</dbReference>